<evidence type="ECO:0000259" key="4">
    <source>
        <dbReference type="Pfam" id="PF14420"/>
    </source>
</evidence>
<evidence type="ECO:0000256" key="3">
    <source>
        <dbReference type="PROSITE-ProRule" id="PRU00023"/>
    </source>
</evidence>
<feature type="repeat" description="ANK" evidence="3">
    <location>
        <begin position="1277"/>
        <end position="1309"/>
    </location>
</feature>
<evidence type="ECO:0000313" key="5">
    <source>
        <dbReference type="EMBL" id="KAK4173215.1"/>
    </source>
</evidence>
<dbReference type="Pfam" id="PF14420">
    <property type="entry name" value="Clr5"/>
    <property type="match status" value="1"/>
</dbReference>
<dbReference type="Pfam" id="PF13637">
    <property type="entry name" value="Ank_4"/>
    <property type="match status" value="1"/>
</dbReference>
<dbReference type="Pfam" id="PF12796">
    <property type="entry name" value="Ank_2"/>
    <property type="match status" value="2"/>
</dbReference>
<sequence length="1338" mass="149570">MELARPRINKRPKWEPLKNEIFDLYMVQKKDLSEVMRMMEEQHQFMATVSQYRYQLEKWGFWKHMTTKRIGDPKAIGVRLSTIRKKADEADGHSHLIYCGIIIKDRTLRRRGILTPLIEQHPEILDKGRAKTPSGIRFGRATALGRVTESSLPFYNLKFILYKKLEGRAPPAPNPDEQSGPHQEHCIWLQISTISFTLPRSLLGTCGSFELDYHGNIGLIVYHLSNNLMATLENQFSSWMWGRVRMLYGTDSDFWGEPSAKAMLETSLILAVEAEDVSVVQTLLRLRNGTNMHKIHCTYDGVPGYLSALEYACICGNLEIARLLIDSGHPVREASHGWRRSLLVMAILGWNERNVRENRESLLRVRDMESQSGVCHTSHDTIELLLFLQLLINAGARVQLPPESWDASAFDVYTMSRSVKNPLVNGLSEGHTPLTAASLHHNTAVVDDLLARGAEVLDFNQGHGSALASCIRNFWNYQESSGSFFNRPGVWNYRMTLCESAVFDIATRYLQAGANPNEFVPTVKLTSIGLVTAEFDKINLLHLVSPSQPLVELLLRYEARLMEYTDFFWHEIIKNRRQDYLHLAIARNPDLPDEVIRSIFGLFELGDRSWFESIMDDRNNRNTELEFFTKTLKLSKTNGILNLPFPEFLEYLEFYTKDSVVNFLNVVCPNLTVETLHRLARDSELLKELVRSLNPELITHAILQSNFQMANYLIGAGLDINAVTKNGETPLTASIQMENRQLIGRIWRMGARTVNPGSILCDCGQPLVANALVTAAEVGNLNCINSLISNSLFDINRHGVLSDRHQSRAHLPGLPCKCGSALTAAILEGQTDIVEVLLAKGASPNRWLNASPQTLSPLAASILVNDISIAQKLLLIGAIPLDHLAIRNISFESGPDFIELFLYFLQGRDDSKLLSASLLLNKALRSFPSSSDHSSHAHYYKVMDRILRTGNVMINDSSVNDSFPPSPLYTALIHGHSEMILALVRAGAMVNILLKGPPGSPSISPLRLCLTHRCGLTKLKLLLQLGAHDMVNPRDPKMAHASPIELAVRDLDFEATKLLLGKHFDPNPWPKSDRTALQLALFPNNRNSQSMELAKLLLREGASPDLFGQKDRLTPLQQAIRHGNLEVVQLLLEHHANVNQHSELSLDAEPSARYQPDDILLTPLQLAIKGRNLMIIETLLRHKADIDLRANRADFLPSGYKAASTDPFLTPLQLAVSSSYPECVEMLLLYKADVNAPAYPHRGATVLQYAAMKGYVGLAEILLEKGARVNAAAAENHGRTALEGAAEYGRLDMVQLLLNAGARVDGPDLKRALERAEVNGHIALKEYLEEKCAGVLSE</sequence>
<feature type="domain" description="Clr5" evidence="4">
    <location>
        <begin position="13"/>
        <end position="62"/>
    </location>
</feature>
<comment type="caution">
    <text evidence="5">The sequence shown here is derived from an EMBL/GenBank/DDBJ whole genome shotgun (WGS) entry which is preliminary data.</text>
</comment>
<dbReference type="SUPFAM" id="SSF48403">
    <property type="entry name" value="Ankyrin repeat"/>
    <property type="match status" value="3"/>
</dbReference>
<dbReference type="InterPro" id="IPR002110">
    <property type="entry name" value="Ankyrin_rpt"/>
</dbReference>
<gene>
    <name evidence="5" type="ORF">QBC36DRAFT_245913</name>
</gene>
<accession>A0AAN7A4Q1</accession>
<dbReference type="Proteomes" id="UP001302321">
    <property type="component" value="Unassembled WGS sequence"/>
</dbReference>
<dbReference type="SMART" id="SM00248">
    <property type="entry name" value="ANK"/>
    <property type="match status" value="15"/>
</dbReference>
<feature type="repeat" description="ANK" evidence="3">
    <location>
        <begin position="1162"/>
        <end position="1191"/>
    </location>
</feature>
<dbReference type="PROSITE" id="PS50297">
    <property type="entry name" value="ANK_REP_REGION"/>
    <property type="match status" value="4"/>
</dbReference>
<dbReference type="PANTHER" id="PTHR24123:SF33">
    <property type="entry name" value="PROTEIN HOS4"/>
    <property type="match status" value="1"/>
</dbReference>
<keyword evidence="2 3" id="KW-0040">ANK repeat</keyword>
<reference evidence="5" key="1">
    <citation type="journal article" date="2023" name="Mol. Phylogenet. Evol.">
        <title>Genome-scale phylogeny and comparative genomics of the fungal order Sordariales.</title>
        <authorList>
            <person name="Hensen N."/>
            <person name="Bonometti L."/>
            <person name="Westerberg I."/>
            <person name="Brannstrom I.O."/>
            <person name="Guillou S."/>
            <person name="Cros-Aarteil S."/>
            <person name="Calhoun S."/>
            <person name="Haridas S."/>
            <person name="Kuo A."/>
            <person name="Mondo S."/>
            <person name="Pangilinan J."/>
            <person name="Riley R."/>
            <person name="LaButti K."/>
            <person name="Andreopoulos B."/>
            <person name="Lipzen A."/>
            <person name="Chen C."/>
            <person name="Yan M."/>
            <person name="Daum C."/>
            <person name="Ng V."/>
            <person name="Clum A."/>
            <person name="Steindorff A."/>
            <person name="Ohm R.A."/>
            <person name="Martin F."/>
            <person name="Silar P."/>
            <person name="Natvig D.O."/>
            <person name="Lalanne C."/>
            <person name="Gautier V."/>
            <person name="Ament-Velasquez S.L."/>
            <person name="Kruys A."/>
            <person name="Hutchinson M.I."/>
            <person name="Powell A.J."/>
            <person name="Barry K."/>
            <person name="Miller A.N."/>
            <person name="Grigoriev I.V."/>
            <person name="Debuchy R."/>
            <person name="Gladieux P."/>
            <person name="Hiltunen Thoren M."/>
            <person name="Johannesson H."/>
        </authorList>
    </citation>
    <scope>NUCLEOTIDE SEQUENCE</scope>
    <source>
        <strain evidence="5">CBS 892.96</strain>
    </source>
</reference>
<dbReference type="EMBL" id="MU866359">
    <property type="protein sequence ID" value="KAK4173215.1"/>
    <property type="molecule type" value="Genomic_DNA"/>
</dbReference>
<dbReference type="Gene3D" id="1.25.40.20">
    <property type="entry name" value="Ankyrin repeat-containing domain"/>
    <property type="match status" value="3"/>
</dbReference>
<feature type="repeat" description="ANK" evidence="3">
    <location>
        <begin position="1111"/>
        <end position="1143"/>
    </location>
</feature>
<feature type="repeat" description="ANK" evidence="3">
    <location>
        <begin position="1242"/>
        <end position="1274"/>
    </location>
</feature>
<evidence type="ECO:0000313" key="6">
    <source>
        <dbReference type="Proteomes" id="UP001302321"/>
    </source>
</evidence>
<dbReference type="PANTHER" id="PTHR24123">
    <property type="entry name" value="ANKYRIN REPEAT-CONTAINING"/>
    <property type="match status" value="1"/>
</dbReference>
<name>A0AAN7A4Q1_9PEZI</name>
<reference evidence="5" key="2">
    <citation type="submission" date="2023-05" db="EMBL/GenBank/DDBJ databases">
        <authorList>
            <consortium name="Lawrence Berkeley National Laboratory"/>
            <person name="Steindorff A."/>
            <person name="Hensen N."/>
            <person name="Bonometti L."/>
            <person name="Westerberg I."/>
            <person name="Brannstrom I.O."/>
            <person name="Guillou S."/>
            <person name="Cros-Aarteil S."/>
            <person name="Calhoun S."/>
            <person name="Haridas S."/>
            <person name="Kuo A."/>
            <person name="Mondo S."/>
            <person name="Pangilinan J."/>
            <person name="Riley R."/>
            <person name="Labutti K."/>
            <person name="Andreopoulos B."/>
            <person name="Lipzen A."/>
            <person name="Chen C."/>
            <person name="Yanf M."/>
            <person name="Daum C."/>
            <person name="Ng V."/>
            <person name="Clum A."/>
            <person name="Ohm R."/>
            <person name="Martin F."/>
            <person name="Silar P."/>
            <person name="Natvig D."/>
            <person name="Lalanne C."/>
            <person name="Gautier V."/>
            <person name="Ament-Velasquez S.L."/>
            <person name="Kruys A."/>
            <person name="Hutchinson M.I."/>
            <person name="Powell A.J."/>
            <person name="Barry K."/>
            <person name="Miller A.N."/>
            <person name="Grigoriev I.V."/>
            <person name="Debuchy R."/>
            <person name="Gladieux P."/>
            <person name="Thoren M.H."/>
            <person name="Johannesson H."/>
        </authorList>
    </citation>
    <scope>NUCLEOTIDE SEQUENCE</scope>
    <source>
        <strain evidence="5">CBS 892.96</strain>
    </source>
</reference>
<proteinExistence type="predicted"/>
<feature type="repeat" description="ANK" evidence="3">
    <location>
        <begin position="429"/>
        <end position="461"/>
    </location>
</feature>
<protein>
    <submittedName>
        <fullName evidence="5">Ankyrin repeat-containing domain protein</fullName>
    </submittedName>
</protein>
<organism evidence="5 6">
    <name type="scientific">Triangularia setosa</name>
    <dbReference type="NCBI Taxonomy" id="2587417"/>
    <lineage>
        <taxon>Eukaryota</taxon>
        <taxon>Fungi</taxon>
        <taxon>Dikarya</taxon>
        <taxon>Ascomycota</taxon>
        <taxon>Pezizomycotina</taxon>
        <taxon>Sordariomycetes</taxon>
        <taxon>Sordariomycetidae</taxon>
        <taxon>Sordariales</taxon>
        <taxon>Podosporaceae</taxon>
        <taxon>Triangularia</taxon>
    </lineage>
</organism>
<dbReference type="InterPro" id="IPR025676">
    <property type="entry name" value="Clr5_dom"/>
</dbReference>
<dbReference type="InterPro" id="IPR051165">
    <property type="entry name" value="Multifunctional_ANK_Repeat"/>
</dbReference>
<dbReference type="PROSITE" id="PS50088">
    <property type="entry name" value="ANK_REPEAT"/>
    <property type="match status" value="5"/>
</dbReference>
<keyword evidence="1" id="KW-0677">Repeat</keyword>
<dbReference type="InterPro" id="IPR036770">
    <property type="entry name" value="Ankyrin_rpt-contain_sf"/>
</dbReference>
<evidence type="ECO:0000256" key="2">
    <source>
        <dbReference type="ARBA" id="ARBA00023043"/>
    </source>
</evidence>
<evidence type="ECO:0000256" key="1">
    <source>
        <dbReference type="ARBA" id="ARBA00022737"/>
    </source>
</evidence>
<keyword evidence="6" id="KW-1185">Reference proteome</keyword>